<accession>A0A2S2PPD6</accession>
<feature type="transmembrane region" description="Helical" evidence="1">
    <location>
        <begin position="32"/>
        <end position="52"/>
    </location>
</feature>
<evidence type="ECO:0000256" key="1">
    <source>
        <dbReference type="SAM" id="Phobius"/>
    </source>
</evidence>
<sequence>MSHDGCPRLWLCAAERWSTGEKETRERAMTTGAVWCLVVVMMVVVAVLLVAWCCTAAVAVRAKTTGHAHAGYTTYGAKVISSADKHHRRQQRREKRKHGGGCRTVIFGVRCKNNMLLFINTANDPATLRSSRRFVRAALPAFCHRLC</sequence>
<dbReference type="AlphaFoldDB" id="A0A2S2PPD6"/>
<protein>
    <submittedName>
        <fullName evidence="2">Uncharacterized protein</fullName>
    </submittedName>
</protein>
<keyword evidence="1" id="KW-1133">Transmembrane helix</keyword>
<dbReference type="EMBL" id="GGMR01018087">
    <property type="protein sequence ID" value="MBY30706.1"/>
    <property type="molecule type" value="Transcribed_RNA"/>
</dbReference>
<name>A0A2S2PPD6_SCHGA</name>
<evidence type="ECO:0000313" key="2">
    <source>
        <dbReference type="EMBL" id="MBY30706.1"/>
    </source>
</evidence>
<keyword evidence="1" id="KW-0812">Transmembrane</keyword>
<reference evidence="2" key="1">
    <citation type="submission" date="2018-04" db="EMBL/GenBank/DDBJ databases">
        <title>Transcriptome of Schizaphis graminum biotype I.</title>
        <authorList>
            <person name="Scully E.D."/>
            <person name="Geib S.M."/>
            <person name="Palmer N.A."/>
            <person name="Koch K."/>
            <person name="Bradshaw J."/>
            <person name="Heng-Moss T."/>
            <person name="Sarath G."/>
        </authorList>
    </citation>
    <scope>NUCLEOTIDE SEQUENCE</scope>
</reference>
<keyword evidence="1" id="KW-0472">Membrane</keyword>
<gene>
    <name evidence="2" type="ORF">g.61911</name>
</gene>
<proteinExistence type="predicted"/>
<organism evidence="2">
    <name type="scientific">Schizaphis graminum</name>
    <name type="common">Green bug aphid</name>
    <dbReference type="NCBI Taxonomy" id="13262"/>
    <lineage>
        <taxon>Eukaryota</taxon>
        <taxon>Metazoa</taxon>
        <taxon>Ecdysozoa</taxon>
        <taxon>Arthropoda</taxon>
        <taxon>Hexapoda</taxon>
        <taxon>Insecta</taxon>
        <taxon>Pterygota</taxon>
        <taxon>Neoptera</taxon>
        <taxon>Paraneoptera</taxon>
        <taxon>Hemiptera</taxon>
        <taxon>Sternorrhyncha</taxon>
        <taxon>Aphidomorpha</taxon>
        <taxon>Aphidoidea</taxon>
        <taxon>Aphididae</taxon>
        <taxon>Aphidini</taxon>
        <taxon>Schizaphis</taxon>
    </lineage>
</organism>